<proteinExistence type="predicted"/>
<sequence>MTTEQSGCCVCSGSPDLLRLRTRDLQASCDCHRQNTLKSNSLGDCPRRSPFSLHIIRILSGFSGERILQPLPWYLWASNVAWVITSGPFVIESGGDVRKPGVFNGQNCQPAAAS</sequence>
<reference evidence="2" key="2">
    <citation type="journal article" date="2009" name="Genome Res.">
        <title>Comparative genomic analyses of the human fungal pathogens Coccidioides and their relatives.</title>
        <authorList>
            <person name="Sharpton T.J."/>
            <person name="Stajich J.E."/>
            <person name="Rounsley S.D."/>
            <person name="Gardner M.J."/>
            <person name="Wortman J.R."/>
            <person name="Jordar V.S."/>
            <person name="Maiti R."/>
            <person name="Kodira C.D."/>
            <person name="Neafsey D.E."/>
            <person name="Zeng Q."/>
            <person name="Hung C.-Y."/>
            <person name="McMahan C."/>
            <person name="Muszewska A."/>
            <person name="Grynberg M."/>
            <person name="Mandel M.A."/>
            <person name="Kellner E.M."/>
            <person name="Barker B.M."/>
            <person name="Galgiani J.N."/>
            <person name="Orbach M.J."/>
            <person name="Kirkland T.N."/>
            <person name="Cole G.T."/>
            <person name="Henn M.R."/>
            <person name="Birren B.W."/>
            <person name="Taylor J.W."/>
        </authorList>
    </citation>
    <scope>NUCLEOTIDE SEQUENCE [LARGE SCALE GENOMIC DNA]</scope>
    <source>
        <strain evidence="2">RMSCC 3488</strain>
    </source>
</reference>
<evidence type="ECO:0000313" key="1">
    <source>
        <dbReference type="EMBL" id="KMM66061.1"/>
    </source>
</evidence>
<gene>
    <name evidence="1" type="ORF">CPAG_02401</name>
</gene>
<dbReference type="VEuPathDB" id="FungiDB:CPAG_02401"/>
<accession>A0A0J6EZL6</accession>
<dbReference type="Proteomes" id="UP000054567">
    <property type="component" value="Unassembled WGS sequence"/>
</dbReference>
<reference evidence="1 2" key="1">
    <citation type="submission" date="2007-06" db="EMBL/GenBank/DDBJ databases">
        <title>The Genome Sequence of Coccidioides posadasii RMSCC_3488.</title>
        <authorList>
            <consortium name="Coccidioides Genome Resources Consortium"/>
            <consortium name="The Broad Institute Genome Sequencing Platform"/>
            <person name="Henn M.R."/>
            <person name="Sykes S."/>
            <person name="Young S."/>
            <person name="Jaffe D."/>
            <person name="Berlin A."/>
            <person name="Alvarez P."/>
            <person name="Butler J."/>
            <person name="Gnerre S."/>
            <person name="Grabherr M."/>
            <person name="Mauceli E."/>
            <person name="Brockman W."/>
            <person name="Kodira C."/>
            <person name="Alvarado L."/>
            <person name="Zeng Q."/>
            <person name="Crawford M."/>
            <person name="Antoine C."/>
            <person name="Devon K."/>
            <person name="Galgiani J."/>
            <person name="Orsborn K."/>
            <person name="Lewis M.L."/>
            <person name="Nusbaum C."/>
            <person name="Galagan J."/>
            <person name="Birren B."/>
        </authorList>
    </citation>
    <scope>NUCLEOTIDE SEQUENCE [LARGE SCALE GENOMIC DNA]</scope>
    <source>
        <strain evidence="1 2">RMSCC 3488</strain>
    </source>
</reference>
<reference evidence="2" key="3">
    <citation type="journal article" date="2010" name="Genome Res.">
        <title>Population genomic sequencing of Coccidioides fungi reveals recent hybridization and transposon control.</title>
        <authorList>
            <person name="Neafsey D.E."/>
            <person name="Barker B.M."/>
            <person name="Sharpton T.J."/>
            <person name="Stajich J.E."/>
            <person name="Park D.J."/>
            <person name="Whiston E."/>
            <person name="Hung C.-Y."/>
            <person name="McMahan C."/>
            <person name="White J."/>
            <person name="Sykes S."/>
            <person name="Heiman D."/>
            <person name="Young S."/>
            <person name="Zeng Q."/>
            <person name="Abouelleil A."/>
            <person name="Aftuck L."/>
            <person name="Bessette D."/>
            <person name="Brown A."/>
            <person name="FitzGerald M."/>
            <person name="Lui A."/>
            <person name="Macdonald J.P."/>
            <person name="Priest M."/>
            <person name="Orbach M.J."/>
            <person name="Galgiani J.N."/>
            <person name="Kirkland T.N."/>
            <person name="Cole G.T."/>
            <person name="Birren B.W."/>
            <person name="Henn M.R."/>
            <person name="Taylor J.W."/>
            <person name="Rounsley S.D."/>
        </authorList>
    </citation>
    <scope>NUCLEOTIDE SEQUENCE [LARGE SCALE GENOMIC DNA]</scope>
    <source>
        <strain evidence="2">RMSCC 3488</strain>
    </source>
</reference>
<dbReference type="EMBL" id="DS268109">
    <property type="protein sequence ID" value="KMM66061.1"/>
    <property type="molecule type" value="Genomic_DNA"/>
</dbReference>
<evidence type="ECO:0000313" key="2">
    <source>
        <dbReference type="Proteomes" id="UP000054567"/>
    </source>
</evidence>
<name>A0A0J6EZL6_COCPO</name>
<dbReference type="AlphaFoldDB" id="A0A0J6EZL6"/>
<organism evidence="1 2">
    <name type="scientific">Coccidioides posadasii RMSCC 3488</name>
    <dbReference type="NCBI Taxonomy" id="454284"/>
    <lineage>
        <taxon>Eukaryota</taxon>
        <taxon>Fungi</taxon>
        <taxon>Dikarya</taxon>
        <taxon>Ascomycota</taxon>
        <taxon>Pezizomycotina</taxon>
        <taxon>Eurotiomycetes</taxon>
        <taxon>Eurotiomycetidae</taxon>
        <taxon>Onygenales</taxon>
        <taxon>Onygenaceae</taxon>
        <taxon>Coccidioides</taxon>
    </lineage>
</organism>
<protein>
    <submittedName>
        <fullName evidence="1">Uncharacterized protein</fullName>
    </submittedName>
</protein>